<dbReference type="SUPFAM" id="SSF52540">
    <property type="entry name" value="P-loop containing nucleoside triphosphate hydrolases"/>
    <property type="match status" value="1"/>
</dbReference>
<feature type="compositionally biased region" description="Basic and acidic residues" evidence="20">
    <location>
        <begin position="102"/>
        <end position="120"/>
    </location>
</feature>
<evidence type="ECO:0000259" key="21">
    <source>
        <dbReference type="Pfam" id="PF08696"/>
    </source>
</evidence>
<accession>A0A4C1XUP2</accession>
<evidence type="ECO:0000313" key="24">
    <source>
        <dbReference type="EMBL" id="GBP65927.1"/>
    </source>
</evidence>
<dbReference type="GO" id="GO:0006281">
    <property type="term" value="P:DNA repair"/>
    <property type="evidence" value="ECO:0007669"/>
    <property type="project" value="UniProtKB-KW"/>
</dbReference>
<evidence type="ECO:0000256" key="3">
    <source>
        <dbReference type="ARBA" id="ARBA00022485"/>
    </source>
</evidence>
<dbReference type="STRING" id="151549.A0A4C1XUP2"/>
<dbReference type="GO" id="GO:0017108">
    <property type="term" value="F:5'-flap endonuclease activity"/>
    <property type="evidence" value="ECO:0007669"/>
    <property type="project" value="UniProtKB-UniRule"/>
</dbReference>
<dbReference type="InterPro" id="IPR041679">
    <property type="entry name" value="DNA2/NAM7-like_C"/>
</dbReference>
<dbReference type="Pfam" id="PF13087">
    <property type="entry name" value="AAA_12"/>
    <property type="match status" value="2"/>
</dbReference>
<dbReference type="InterPro" id="IPR014808">
    <property type="entry name" value="DNA_replication_fac_Dna2_N"/>
</dbReference>
<name>A0A4C1XUP2_EUMVA</name>
<keyword evidence="14 19" id="KW-0238">DNA-binding</keyword>
<dbReference type="Gene3D" id="3.40.50.300">
    <property type="entry name" value="P-loop containing nucleotide triphosphate hydrolases"/>
    <property type="match status" value="2"/>
</dbReference>
<comment type="subcellular location">
    <subcellularLocation>
        <location evidence="19">Nucleus</location>
    </subcellularLocation>
    <subcellularLocation>
        <location evidence="19">Chromosome</location>
    </subcellularLocation>
</comment>
<evidence type="ECO:0000259" key="22">
    <source>
        <dbReference type="Pfam" id="PF13086"/>
    </source>
</evidence>
<dbReference type="InterPro" id="IPR045055">
    <property type="entry name" value="DNA2/NAM7-like"/>
</dbReference>
<dbReference type="CDD" id="cd18041">
    <property type="entry name" value="DEXXQc_DNA2"/>
    <property type="match status" value="1"/>
</dbReference>
<evidence type="ECO:0000256" key="6">
    <source>
        <dbReference type="ARBA" id="ARBA00022723"/>
    </source>
</evidence>
<reference evidence="24 25" key="1">
    <citation type="journal article" date="2019" name="Commun. Biol.">
        <title>The bagworm genome reveals a unique fibroin gene that provides high tensile strength.</title>
        <authorList>
            <person name="Kono N."/>
            <person name="Nakamura H."/>
            <person name="Ohtoshi R."/>
            <person name="Tomita M."/>
            <person name="Numata K."/>
            <person name="Arakawa K."/>
        </authorList>
    </citation>
    <scope>NUCLEOTIDE SEQUENCE [LARGE SCALE GENOMIC DNA]</scope>
</reference>
<proteinExistence type="inferred from homology"/>
<dbReference type="GO" id="GO:0003677">
    <property type="term" value="F:DNA binding"/>
    <property type="evidence" value="ECO:0007669"/>
    <property type="project" value="UniProtKB-UniRule"/>
</dbReference>
<evidence type="ECO:0000256" key="8">
    <source>
        <dbReference type="ARBA" id="ARBA00022763"/>
    </source>
</evidence>
<feature type="region of interest" description="Disordered" evidence="20">
    <location>
        <begin position="1"/>
        <end position="33"/>
    </location>
</feature>
<dbReference type="Pfam" id="PF08696">
    <property type="entry name" value="Dna2"/>
    <property type="match status" value="1"/>
</dbReference>
<keyword evidence="11 19" id="KW-0067">ATP-binding</keyword>
<keyword evidence="17 19" id="KW-0511">Multifunctional enzyme</keyword>
<keyword evidence="9 19" id="KW-0378">Hydrolase</keyword>
<evidence type="ECO:0000256" key="14">
    <source>
        <dbReference type="ARBA" id="ARBA00023125"/>
    </source>
</evidence>
<dbReference type="InterPro" id="IPR047187">
    <property type="entry name" value="SF1_C_Upf1"/>
</dbReference>
<evidence type="ECO:0000256" key="17">
    <source>
        <dbReference type="ARBA" id="ARBA00023268"/>
    </source>
</evidence>
<feature type="domain" description="DNA2/NAM7 helicase-like C-terminal" evidence="23">
    <location>
        <begin position="878"/>
        <end position="970"/>
    </location>
</feature>
<dbReference type="Pfam" id="PF13086">
    <property type="entry name" value="AAA_11"/>
    <property type="match status" value="2"/>
</dbReference>
<dbReference type="Gene3D" id="3.90.320.10">
    <property type="match status" value="1"/>
</dbReference>
<comment type="cofactor">
    <cofactor evidence="1">
        <name>[4Fe-4S] cluster</name>
        <dbReference type="ChEBI" id="CHEBI:49883"/>
    </cofactor>
</comment>
<comment type="function">
    <text evidence="19">Key enzyme involved in DNA replication and DNA repair. Involved in Okazaki fragments processing by cleaving long flaps that escape FEN1: flaps that are longer than 27 nucleotides are coated by replication protein A complex (RPA), leading to recruit DNA2 which cleaves the flap until it is too short to bind RPA and becomes a substrate for FEN1. Also involved in 5'-end resection of DNA during double-strand break (DSB) repair by mediating the cleavage of 5'-ssDNA.</text>
</comment>
<keyword evidence="12 19" id="KW-0408">Iron</keyword>
<evidence type="ECO:0000256" key="5">
    <source>
        <dbReference type="ARBA" id="ARBA00022722"/>
    </source>
</evidence>
<dbReference type="GO" id="GO:0016887">
    <property type="term" value="F:ATP hydrolysis activity"/>
    <property type="evidence" value="ECO:0007669"/>
    <property type="project" value="RHEA"/>
</dbReference>
<evidence type="ECO:0000256" key="11">
    <source>
        <dbReference type="ARBA" id="ARBA00022840"/>
    </source>
</evidence>
<dbReference type="InterPro" id="IPR027417">
    <property type="entry name" value="P-loop_NTPase"/>
</dbReference>
<gene>
    <name evidence="24" type="ORF">EVAR_89420_1</name>
</gene>
<dbReference type="InterPro" id="IPR041677">
    <property type="entry name" value="DNA2/NAM7_AAA_11"/>
</dbReference>
<evidence type="ECO:0000256" key="1">
    <source>
        <dbReference type="ARBA" id="ARBA00001966"/>
    </source>
</evidence>
<keyword evidence="5 19" id="KW-0540">Nuclease</keyword>
<feature type="domain" description="DNA2/NAM7 helicase-like C-terminal" evidence="23">
    <location>
        <begin position="814"/>
        <end position="862"/>
    </location>
</feature>
<dbReference type="GO" id="GO:0017116">
    <property type="term" value="F:single-stranded DNA helicase activity"/>
    <property type="evidence" value="ECO:0007669"/>
    <property type="project" value="UniProtKB-UniRule"/>
</dbReference>
<dbReference type="EC" id="3.1.-.-" evidence="19"/>
<dbReference type="GO" id="GO:0005634">
    <property type="term" value="C:nucleus"/>
    <property type="evidence" value="ECO:0007669"/>
    <property type="project" value="UniProtKB-SubCell"/>
</dbReference>
<keyword evidence="13 19" id="KW-0411">Iron-sulfur</keyword>
<evidence type="ECO:0000256" key="18">
    <source>
        <dbReference type="ARBA" id="ARBA00047995"/>
    </source>
</evidence>
<dbReference type="GO" id="GO:0005737">
    <property type="term" value="C:cytoplasm"/>
    <property type="evidence" value="ECO:0007669"/>
    <property type="project" value="TreeGrafter"/>
</dbReference>
<comment type="similarity">
    <text evidence="2 19">Belongs to the DNA2/NAM7 helicase family.</text>
</comment>
<keyword evidence="15 19" id="KW-0234">DNA repair</keyword>
<organism evidence="24 25">
    <name type="scientific">Eumeta variegata</name>
    <name type="common">Bagworm moth</name>
    <name type="synonym">Eumeta japonica</name>
    <dbReference type="NCBI Taxonomy" id="151549"/>
    <lineage>
        <taxon>Eukaryota</taxon>
        <taxon>Metazoa</taxon>
        <taxon>Ecdysozoa</taxon>
        <taxon>Arthropoda</taxon>
        <taxon>Hexapoda</taxon>
        <taxon>Insecta</taxon>
        <taxon>Pterygota</taxon>
        <taxon>Neoptera</taxon>
        <taxon>Endopterygota</taxon>
        <taxon>Lepidoptera</taxon>
        <taxon>Glossata</taxon>
        <taxon>Ditrysia</taxon>
        <taxon>Tineoidea</taxon>
        <taxon>Psychidae</taxon>
        <taxon>Oiketicinae</taxon>
        <taxon>Eumeta</taxon>
    </lineage>
</organism>
<dbReference type="Proteomes" id="UP000299102">
    <property type="component" value="Unassembled WGS sequence"/>
</dbReference>
<evidence type="ECO:0000256" key="13">
    <source>
        <dbReference type="ARBA" id="ARBA00023014"/>
    </source>
</evidence>
<feature type="compositionally biased region" description="Polar residues" evidence="20">
    <location>
        <begin position="160"/>
        <end position="170"/>
    </location>
</feature>
<evidence type="ECO:0000256" key="16">
    <source>
        <dbReference type="ARBA" id="ARBA00023242"/>
    </source>
</evidence>
<keyword evidence="19" id="KW-0158">Chromosome</keyword>
<dbReference type="EMBL" id="BGZK01000942">
    <property type="protein sequence ID" value="GBP65927.1"/>
    <property type="molecule type" value="Genomic_DNA"/>
</dbReference>
<feature type="domain" description="DNA2/NAM7 helicase helicase" evidence="22">
    <location>
        <begin position="739"/>
        <end position="806"/>
    </location>
</feature>
<keyword evidence="6 19" id="KW-0479">Metal-binding</keyword>
<protein>
    <recommendedName>
        <fullName evidence="19">DNA replication ATP-dependent helicase/nuclease</fullName>
        <ecNumber evidence="19">3.1.-.-</ecNumber>
        <ecNumber evidence="19">3.6.4.12</ecNumber>
    </recommendedName>
</protein>
<dbReference type="PANTHER" id="PTHR10887">
    <property type="entry name" value="DNA2/NAM7 HELICASE FAMILY"/>
    <property type="match status" value="1"/>
</dbReference>
<feature type="domain" description="DNA2/NAM7 helicase helicase" evidence="22">
    <location>
        <begin position="638"/>
        <end position="734"/>
    </location>
</feature>
<evidence type="ECO:0000256" key="19">
    <source>
        <dbReference type="RuleBase" id="RU367041"/>
    </source>
</evidence>
<dbReference type="GO" id="GO:0033567">
    <property type="term" value="P:DNA replication, Okazaki fragment processing"/>
    <property type="evidence" value="ECO:0007669"/>
    <property type="project" value="UniProtKB-UniRule"/>
</dbReference>
<keyword evidence="25" id="KW-1185">Reference proteome</keyword>
<dbReference type="GO" id="GO:0071932">
    <property type="term" value="P:replication fork reversal"/>
    <property type="evidence" value="ECO:0007669"/>
    <property type="project" value="TreeGrafter"/>
</dbReference>
<dbReference type="AlphaFoldDB" id="A0A4C1XUP2"/>
<dbReference type="GO" id="GO:0046872">
    <property type="term" value="F:metal ion binding"/>
    <property type="evidence" value="ECO:0007669"/>
    <property type="project" value="UniProtKB-UniRule"/>
</dbReference>
<dbReference type="GO" id="GO:0005524">
    <property type="term" value="F:ATP binding"/>
    <property type="evidence" value="ECO:0007669"/>
    <property type="project" value="UniProtKB-UniRule"/>
</dbReference>
<dbReference type="GO" id="GO:0005694">
    <property type="term" value="C:chromosome"/>
    <property type="evidence" value="ECO:0007669"/>
    <property type="project" value="UniProtKB-SubCell"/>
</dbReference>
<evidence type="ECO:0000259" key="23">
    <source>
        <dbReference type="Pfam" id="PF13087"/>
    </source>
</evidence>
<comment type="catalytic activity">
    <reaction evidence="18 19">
        <text>ATP + H2O = ADP + phosphate + H(+)</text>
        <dbReference type="Rhea" id="RHEA:13065"/>
        <dbReference type="ChEBI" id="CHEBI:15377"/>
        <dbReference type="ChEBI" id="CHEBI:15378"/>
        <dbReference type="ChEBI" id="CHEBI:30616"/>
        <dbReference type="ChEBI" id="CHEBI:43474"/>
        <dbReference type="ChEBI" id="CHEBI:456216"/>
        <dbReference type="EC" id="3.6.4.12"/>
    </reaction>
</comment>
<dbReference type="OrthoDB" id="306218at2759"/>
<evidence type="ECO:0000256" key="7">
    <source>
        <dbReference type="ARBA" id="ARBA00022741"/>
    </source>
</evidence>
<evidence type="ECO:0000256" key="15">
    <source>
        <dbReference type="ARBA" id="ARBA00023204"/>
    </source>
</evidence>
<evidence type="ECO:0000256" key="2">
    <source>
        <dbReference type="ARBA" id="ARBA00007913"/>
    </source>
</evidence>
<keyword evidence="16 19" id="KW-0539">Nucleus</keyword>
<feature type="region of interest" description="Disordered" evidence="20">
    <location>
        <begin position="97"/>
        <end position="171"/>
    </location>
</feature>
<evidence type="ECO:0000256" key="4">
    <source>
        <dbReference type="ARBA" id="ARBA00022705"/>
    </source>
</evidence>
<evidence type="ECO:0000256" key="12">
    <source>
        <dbReference type="ARBA" id="ARBA00023004"/>
    </source>
</evidence>
<feature type="domain" description="DNA replication factor Dna2 N-terminal" evidence="21">
    <location>
        <begin position="189"/>
        <end position="333"/>
    </location>
</feature>
<sequence length="1007" mass="111969">MPRGGTSFKSGPDNLSVGSLCSSRLVPSKSQKPITQFFKNPTALSSKNVSCNSEQINFNKRKASSSDDTESSTSCDVDIESDMFDLTPTAFCSDSLKSNEFPNEKQSSDNNEVKESEPLKEIYSPNGNILANMDKRSPSSKKSPIVTELRRSPRIAAQKLTPQKKTNIDSSDCPKRAKIALNFGPDDFGDIVSIIATKSSENVYCVNNSTGLLVIRPDYLISSTSVVSGVFCRRKAVLQERFKGLDSSNTAMTIGILVHELVQKALTQKIHSVSKLQVEAELLVKDSISMLYDAGLSMDEVNTSMNMYIPPLSSFVKQYILDRSSSDIVRKQKNIIPLELKSGKASGSVEHRGQLILYSMMLALQRNANPDHDPDQSGLLLYLRQSFYRDKIDLHEVKSGYPERRDLIMLRNELVQYLAPGPKSTDCDNDMDIEEAAHLLRQQFPEPIHHQTACGKCPYLTLCSLHLWHTEGPRISESHPLNKLREAALGHLLNTHVSYFLHWTALCKLEEQSQATHAPLHALWTDNPEKRAQRGICIPNLQIESVIENGDRFVHVFKRDDTVISDNNKDNSKGPQEGEFAIVSTNDRPWIASGTILLIDSTVHILLERLIIDMEMPEFEKKMPREIGRLGSKLMKGLNIEQQRAVLRAIAAKDYALLQGLPGTGKTQTISVLIQMLMALKQCVLVTAHTHSAVDNVLSRLPTTLKILRLGTSSRVAPAIQPFCEHKLAESCTTPEELAKLYESMEVVGVTCLGASHALLTKTKFDICIVDEATQVLQCTVLRPLFAARRFVLVGDPAQLPPVVRSNTARRLGMETSLFARLSAVKPEAQSTLCLQYRMNSAITDIANAVAYDGRLRCANDDIRNATMTLSYEGGMALTHVGVIAPFREQVTLLRKSVLCLFKNVTPPEVSTVDQFQGRDKSVIIFSCTKNFIDENREGKIKEGEILNDPRRLAVSVTRAKHKFITIGNVSVLGRYEPFQKLITACSPITLPVDWPEGLPKEFDHLL</sequence>
<dbReference type="CDD" id="cd18808">
    <property type="entry name" value="SF1_C_Upf1"/>
    <property type="match status" value="1"/>
</dbReference>
<keyword evidence="7 19" id="KW-0547">Nucleotide-binding</keyword>
<dbReference type="GO" id="GO:0051539">
    <property type="term" value="F:4 iron, 4 sulfur cluster binding"/>
    <property type="evidence" value="ECO:0007669"/>
    <property type="project" value="UniProtKB-UniRule"/>
</dbReference>
<evidence type="ECO:0000256" key="9">
    <source>
        <dbReference type="ARBA" id="ARBA00022801"/>
    </source>
</evidence>
<comment type="caution">
    <text evidence="24">The sequence shown here is derived from an EMBL/GenBank/DDBJ whole genome shotgun (WGS) entry which is preliminary data.</text>
</comment>
<dbReference type="PANTHER" id="PTHR10887:SF433">
    <property type="entry name" value="DNA REPLICATION ATP-DEPENDENT HELICASE_NUCLEASE DNA2"/>
    <property type="match status" value="1"/>
</dbReference>
<dbReference type="EC" id="3.6.4.12" evidence="19"/>
<keyword evidence="4 19" id="KW-0235">DNA replication</keyword>
<dbReference type="InterPro" id="IPR026851">
    <property type="entry name" value="Dna2/JHS1_DEXXQ-box"/>
</dbReference>
<evidence type="ECO:0000256" key="20">
    <source>
        <dbReference type="SAM" id="MobiDB-lite"/>
    </source>
</evidence>
<keyword evidence="8 19" id="KW-0227">DNA damage</keyword>
<evidence type="ECO:0000313" key="25">
    <source>
        <dbReference type="Proteomes" id="UP000299102"/>
    </source>
</evidence>
<dbReference type="InterPro" id="IPR011604">
    <property type="entry name" value="PDDEXK-like_dom_sf"/>
</dbReference>
<evidence type="ECO:0000256" key="10">
    <source>
        <dbReference type="ARBA" id="ARBA00022806"/>
    </source>
</evidence>
<keyword evidence="3 19" id="KW-0004">4Fe-4S</keyword>
<keyword evidence="10 19" id="KW-0347">Helicase</keyword>